<dbReference type="GO" id="GO:0003950">
    <property type="term" value="F:NAD+ poly-ADP-ribosyltransferase activity"/>
    <property type="evidence" value="ECO:0007669"/>
    <property type="project" value="InterPro"/>
</dbReference>
<evidence type="ECO:0000313" key="8">
    <source>
        <dbReference type="Proteomes" id="UP000094020"/>
    </source>
</evidence>
<dbReference type="InterPro" id="IPR012317">
    <property type="entry name" value="Poly(ADP-ribose)pol_cat_dom"/>
</dbReference>
<dbReference type="AlphaFoldDB" id="A0AAJ8L694"/>
<feature type="region of interest" description="Disordered" evidence="5">
    <location>
        <begin position="1"/>
        <end position="24"/>
    </location>
</feature>
<dbReference type="PANTHER" id="PTHR21328">
    <property type="entry name" value="POLY ADP-RIBOSE POLYMERASE FAMILY, MEMBER PARP"/>
    <property type="match status" value="1"/>
</dbReference>
<evidence type="ECO:0000256" key="4">
    <source>
        <dbReference type="ARBA" id="ARBA00023027"/>
    </source>
</evidence>
<dbReference type="PROSITE" id="PS50127">
    <property type="entry name" value="UBC_2"/>
    <property type="match status" value="1"/>
</dbReference>
<sequence length="780" mass="87183">MLASLQGDDEATGGIPPEFDGSDADEEEAMIVGADPWADEPGRGFEVAKGSNDDLGAGFIQLKDHFEQAKKFGYRPGLTKVSDFWDLMFATTRGHGMPGFYLSAPLLNYLKSFGRIFKLRTPYGLNWQTADKIGMDEELSRKAFQNGEAPNRIGEQDKDDPIAKGFERNIPLVTFHWVLKRFMDAPKYCLNCGLEVDLPSLRPYVCNKPLCIYGFMSLGLGPSVEHTIITHPAVVDVLLSFAHCAASAGPKTRMELPLHLHIEVPTQFGIAESKLIDELPDVEQRKALVWLIEKLPKVSQIKAHLESGGKLKAIDCCSGAIGVLRWVVGSCRAYLKETKPGEGVQQIGSTSPSSMGGGDVKQFTFVVGSPEQEENFKREKEEAKKGNKNCERYPSLLAFHGSGAERWHNILRNGLDFTETVNGRAYGHGVYFASDSATSMGSYARATSYVRENADFKLLRAAALVELVNVPHTFVSSSPYYVVKNVKQIKPFLLLIQGTHTDESEEVEGQATERTNYQGNGDLFIHDPSLKVKPTYEHSPLTVRMPEKLIRKRFDDKEPDDQTDREILHPPVPPPKQKETMFRPSPPTRYGRLERLPPPTETSIVASKALGKEFKSIIKAQQEGDLPFWVDPDTESLYSWLLELHTFPPDSHLFREMKKHSIHSIIAELRFPASFPHSPPFMRIVHPRMMPFMYGGGGNITGGGSVCNELMTATGWNPAFCTEAVVREIMTNMTEATPPARLDPRSWDTPYTMREAIEAYKRVAQAHGWDVPKDFHKLTR</sequence>
<dbReference type="Gene3D" id="3.90.228.10">
    <property type="match status" value="1"/>
</dbReference>
<evidence type="ECO:0000256" key="5">
    <source>
        <dbReference type="SAM" id="MobiDB-lite"/>
    </source>
</evidence>
<dbReference type="InterPro" id="IPR000608">
    <property type="entry name" value="UBC"/>
</dbReference>
<evidence type="ECO:0000259" key="6">
    <source>
        <dbReference type="PROSITE" id="PS50127"/>
    </source>
</evidence>
<feature type="domain" description="UBC core" evidence="6">
    <location>
        <begin position="605"/>
        <end position="773"/>
    </location>
</feature>
<dbReference type="Gene3D" id="3.10.110.10">
    <property type="entry name" value="Ubiquitin Conjugating Enzyme"/>
    <property type="match status" value="1"/>
</dbReference>
<evidence type="ECO:0000256" key="1">
    <source>
        <dbReference type="ARBA" id="ARBA00022676"/>
    </source>
</evidence>
<protein>
    <recommendedName>
        <fullName evidence="6">UBC core domain-containing protein</fullName>
    </recommendedName>
</protein>
<proteinExistence type="predicted"/>
<dbReference type="GO" id="GO:0016779">
    <property type="term" value="F:nucleotidyltransferase activity"/>
    <property type="evidence" value="ECO:0007669"/>
    <property type="project" value="UniProtKB-KW"/>
</dbReference>
<feature type="region of interest" description="Disordered" evidence="5">
    <location>
        <begin position="556"/>
        <end position="598"/>
    </location>
</feature>
<gene>
    <name evidence="7" type="ORF">I206_103815</name>
</gene>
<dbReference type="CDD" id="cd23802">
    <property type="entry name" value="UBCc_UBE2Q"/>
    <property type="match status" value="1"/>
</dbReference>
<name>A0AAJ8L694_9TREE</name>
<dbReference type="SUPFAM" id="SSF54495">
    <property type="entry name" value="UBC-like"/>
    <property type="match status" value="1"/>
</dbReference>
<dbReference type="KEGG" id="kpin:30176136"/>
<organism evidence="7 8">
    <name type="scientific">Kwoniella pini CBS 10737</name>
    <dbReference type="NCBI Taxonomy" id="1296096"/>
    <lineage>
        <taxon>Eukaryota</taxon>
        <taxon>Fungi</taxon>
        <taxon>Dikarya</taxon>
        <taxon>Basidiomycota</taxon>
        <taxon>Agaricomycotina</taxon>
        <taxon>Tremellomycetes</taxon>
        <taxon>Tremellales</taxon>
        <taxon>Cryptococcaceae</taxon>
        <taxon>Kwoniella</taxon>
    </lineage>
</organism>
<evidence type="ECO:0000313" key="7">
    <source>
        <dbReference type="EMBL" id="WWC69872.1"/>
    </source>
</evidence>
<feature type="compositionally biased region" description="Basic and acidic residues" evidence="5">
    <location>
        <begin position="556"/>
        <end position="568"/>
    </location>
</feature>
<evidence type="ECO:0000256" key="2">
    <source>
        <dbReference type="ARBA" id="ARBA00022679"/>
    </source>
</evidence>
<keyword evidence="3" id="KW-0548">Nucleotidyltransferase</keyword>
<keyword evidence="8" id="KW-1185">Reference proteome</keyword>
<reference evidence="7" key="2">
    <citation type="submission" date="2024-02" db="EMBL/GenBank/DDBJ databases">
        <title>Comparative genomics of Cryptococcus and Kwoniella reveals pathogenesis evolution and contrasting modes of karyotype evolution via chromosome fusion or intercentromeric recombination.</title>
        <authorList>
            <person name="Coelho M.A."/>
            <person name="David-Palma M."/>
            <person name="Shea T."/>
            <person name="Bowers K."/>
            <person name="McGinley-Smith S."/>
            <person name="Mohammad A.W."/>
            <person name="Gnirke A."/>
            <person name="Yurkov A.M."/>
            <person name="Nowrousian M."/>
            <person name="Sun S."/>
            <person name="Cuomo C.A."/>
            <person name="Heitman J."/>
        </authorList>
    </citation>
    <scope>NUCLEOTIDE SEQUENCE</scope>
    <source>
        <strain evidence="7">CBS 10737</strain>
    </source>
</reference>
<dbReference type="InterPro" id="IPR016135">
    <property type="entry name" value="UBQ-conjugating_enzyme/RWD"/>
</dbReference>
<reference evidence="7" key="1">
    <citation type="submission" date="2013-07" db="EMBL/GenBank/DDBJ databases">
        <authorList>
            <consortium name="The Broad Institute Genome Sequencing Platform"/>
            <person name="Cuomo C."/>
            <person name="Litvintseva A."/>
            <person name="Chen Y."/>
            <person name="Heitman J."/>
            <person name="Sun S."/>
            <person name="Springer D."/>
            <person name="Dromer F."/>
            <person name="Young S.K."/>
            <person name="Zeng Q."/>
            <person name="Gargeya S."/>
            <person name="Fitzgerald M."/>
            <person name="Abouelleil A."/>
            <person name="Alvarado L."/>
            <person name="Berlin A.M."/>
            <person name="Chapman S.B."/>
            <person name="Dewar J."/>
            <person name="Goldberg J."/>
            <person name="Griggs A."/>
            <person name="Gujja S."/>
            <person name="Hansen M."/>
            <person name="Howarth C."/>
            <person name="Imamovic A."/>
            <person name="Larimer J."/>
            <person name="McCowan C."/>
            <person name="Murphy C."/>
            <person name="Pearson M."/>
            <person name="Priest M."/>
            <person name="Roberts A."/>
            <person name="Saif S."/>
            <person name="Shea T."/>
            <person name="Sykes S."/>
            <person name="Wortman J."/>
            <person name="Nusbaum C."/>
            <person name="Birren B."/>
        </authorList>
    </citation>
    <scope>NUCLEOTIDE SEQUENCE</scope>
    <source>
        <strain evidence="7">CBS 10737</strain>
    </source>
</reference>
<evidence type="ECO:0000256" key="3">
    <source>
        <dbReference type="ARBA" id="ARBA00022695"/>
    </source>
</evidence>
<dbReference type="GeneID" id="30176136"/>
<keyword evidence="1" id="KW-0328">Glycosyltransferase</keyword>
<dbReference type="SMART" id="SM00212">
    <property type="entry name" value="UBCc"/>
    <property type="match status" value="1"/>
</dbReference>
<dbReference type="EMBL" id="CP144523">
    <property type="protein sequence ID" value="WWC69872.1"/>
    <property type="molecule type" value="Genomic_DNA"/>
</dbReference>
<dbReference type="RefSeq" id="XP_019007506.2">
    <property type="nucleotide sequence ID" value="XM_019159454.2"/>
</dbReference>
<dbReference type="SUPFAM" id="SSF56399">
    <property type="entry name" value="ADP-ribosylation"/>
    <property type="match status" value="1"/>
</dbReference>
<dbReference type="InterPro" id="IPR051838">
    <property type="entry name" value="ARTD_PARP"/>
</dbReference>
<dbReference type="Proteomes" id="UP000094020">
    <property type="component" value="Chromosome 5"/>
</dbReference>
<keyword evidence="2" id="KW-0808">Transferase</keyword>
<accession>A0AAJ8L694</accession>
<keyword evidence="4" id="KW-0520">NAD</keyword>
<dbReference type="Pfam" id="PF00644">
    <property type="entry name" value="PARP"/>
    <property type="match status" value="1"/>
</dbReference>